<dbReference type="PANTHER" id="PTHR11055">
    <property type="entry name" value="BIFUNCTIONAL 3'-PHOSPHOADENOSINE 5'-PHOSPHOSULFATE SYNTHASE"/>
    <property type="match status" value="1"/>
</dbReference>
<evidence type="ECO:0000256" key="7">
    <source>
        <dbReference type="ARBA" id="ARBA00022741"/>
    </source>
</evidence>
<dbReference type="Proteomes" id="UP000721861">
    <property type="component" value="Unassembled WGS sequence"/>
</dbReference>
<dbReference type="EC" id="2.7.1.25" evidence="5 13"/>
<evidence type="ECO:0000256" key="2">
    <source>
        <dbReference type="ARBA" id="ARBA00002632"/>
    </source>
</evidence>
<evidence type="ECO:0000256" key="9">
    <source>
        <dbReference type="ARBA" id="ARBA00022840"/>
    </source>
</evidence>
<evidence type="ECO:0000256" key="3">
    <source>
        <dbReference type="ARBA" id="ARBA00004806"/>
    </source>
</evidence>
<organism evidence="16 17">
    <name type="scientific">Carboxylicivirga mesophila</name>
    <dbReference type="NCBI Taxonomy" id="1166478"/>
    <lineage>
        <taxon>Bacteria</taxon>
        <taxon>Pseudomonadati</taxon>
        <taxon>Bacteroidota</taxon>
        <taxon>Bacteroidia</taxon>
        <taxon>Marinilabiliales</taxon>
        <taxon>Marinilabiliaceae</taxon>
        <taxon>Carboxylicivirga</taxon>
    </lineage>
</organism>
<keyword evidence="8 13" id="KW-0418">Kinase</keyword>
<evidence type="ECO:0000256" key="1">
    <source>
        <dbReference type="ARBA" id="ARBA00001823"/>
    </source>
</evidence>
<dbReference type="InterPro" id="IPR002891">
    <property type="entry name" value="APS"/>
</dbReference>
<proteinExistence type="inferred from homology"/>
<protein>
    <recommendedName>
        <fullName evidence="5 13">Adenylyl-sulfate kinase</fullName>
        <ecNumber evidence="5 13">2.7.1.25</ecNumber>
    </recommendedName>
    <alternativeName>
        <fullName evidence="11 13">APS kinase</fullName>
    </alternativeName>
    <alternativeName>
        <fullName evidence="12 13">ATP adenosine-5'-phosphosulfate 3'-phosphotransferase</fullName>
    </alternativeName>
    <alternativeName>
        <fullName evidence="10 13">Adenosine-5'-phosphosulfate kinase</fullName>
    </alternativeName>
</protein>
<dbReference type="Pfam" id="PF01583">
    <property type="entry name" value="APS_kinase"/>
    <property type="match status" value="1"/>
</dbReference>
<keyword evidence="7 13" id="KW-0547">Nucleotide-binding</keyword>
<evidence type="ECO:0000256" key="11">
    <source>
        <dbReference type="ARBA" id="ARBA00031393"/>
    </source>
</evidence>
<evidence type="ECO:0000256" key="10">
    <source>
        <dbReference type="ARBA" id="ARBA00029724"/>
    </source>
</evidence>
<sequence>MNKHITFHNHKVNQRDRNKMNGHKSLVIWMSGLSGSGKSTLAGDVEQALWEKGIRTYILDGDNIRSGLNNDLDFSDEGRQENIRRISEVASLMCDAGMVVISAFISPFKSDREKAKAIIGDEQFVEVFVNTPLEVCEQRDPKGLYKKARAGVIPNFTGISSTFEAPENADIEVRNHLNSRYSSCQQVVNFIEDRIVESKNYIAQHG</sequence>
<feature type="binding site" evidence="13">
    <location>
        <begin position="32"/>
        <end position="39"/>
    </location>
    <ligand>
        <name>ATP</name>
        <dbReference type="ChEBI" id="CHEBI:30616"/>
    </ligand>
</feature>
<feature type="active site" description="Phosphoserine intermediate" evidence="13">
    <location>
        <position position="106"/>
    </location>
</feature>
<evidence type="ECO:0000259" key="15">
    <source>
        <dbReference type="Pfam" id="PF01583"/>
    </source>
</evidence>
<name>A0ABS5K5R1_9BACT</name>
<keyword evidence="9 13" id="KW-0067">ATP-binding</keyword>
<evidence type="ECO:0000256" key="14">
    <source>
        <dbReference type="RuleBase" id="RU004347"/>
    </source>
</evidence>
<reference evidence="16 17" key="1">
    <citation type="journal article" date="2014" name="Int. J. Syst. Evol. Microbiol.">
        <title>Carboxylicivirga gen. nov. in the family Marinilabiliaceae with two novel species, Carboxylicivirga mesophila sp. nov. and Carboxylicivirga taeanensis sp. nov., and reclassification of Cytophaga fermentans as Saccharicrinis fermentans gen. nov., comb. nov.</title>
        <authorList>
            <person name="Yang S.H."/>
            <person name="Seo H.S."/>
            <person name="Woo J.H."/>
            <person name="Oh H.M."/>
            <person name="Jang H."/>
            <person name="Lee J.H."/>
            <person name="Kim S.J."/>
            <person name="Kwon K.K."/>
        </authorList>
    </citation>
    <scope>NUCLEOTIDE SEQUENCE [LARGE SCALE GENOMIC DNA]</scope>
    <source>
        <strain evidence="16 17">JCM 18290</strain>
    </source>
</reference>
<keyword evidence="13" id="KW-0597">Phosphoprotein</keyword>
<comment type="caution">
    <text evidence="16">The sequence shown here is derived from an EMBL/GenBank/DDBJ whole genome shotgun (WGS) entry which is preliminary data.</text>
</comment>
<accession>A0ABS5K5R1</accession>
<feature type="domain" description="APS kinase" evidence="15">
    <location>
        <begin position="25"/>
        <end position="173"/>
    </location>
</feature>
<keyword evidence="17" id="KW-1185">Reference proteome</keyword>
<dbReference type="RefSeq" id="WP_212225273.1">
    <property type="nucleotide sequence ID" value="NZ_JAGUCN010000002.1"/>
</dbReference>
<evidence type="ECO:0000256" key="4">
    <source>
        <dbReference type="ARBA" id="ARBA00007008"/>
    </source>
</evidence>
<evidence type="ECO:0000313" key="17">
    <source>
        <dbReference type="Proteomes" id="UP000721861"/>
    </source>
</evidence>
<dbReference type="PANTHER" id="PTHR11055:SF1">
    <property type="entry name" value="PAPS SYNTHETASE, ISOFORM D"/>
    <property type="match status" value="1"/>
</dbReference>
<dbReference type="NCBIfam" id="NF003013">
    <property type="entry name" value="PRK03846.1"/>
    <property type="match status" value="1"/>
</dbReference>
<keyword evidence="6 13" id="KW-0808">Transferase</keyword>
<dbReference type="Gene3D" id="3.40.50.300">
    <property type="entry name" value="P-loop containing nucleotide triphosphate hydrolases"/>
    <property type="match status" value="1"/>
</dbReference>
<dbReference type="InterPro" id="IPR059117">
    <property type="entry name" value="APS_kinase_dom"/>
</dbReference>
<dbReference type="SUPFAM" id="SSF52540">
    <property type="entry name" value="P-loop containing nucleoside triphosphate hydrolases"/>
    <property type="match status" value="1"/>
</dbReference>
<dbReference type="EMBL" id="JAGUCN010000002">
    <property type="protein sequence ID" value="MBS2210339.1"/>
    <property type="molecule type" value="Genomic_DNA"/>
</dbReference>
<dbReference type="NCBIfam" id="TIGR00455">
    <property type="entry name" value="apsK"/>
    <property type="match status" value="1"/>
</dbReference>
<comment type="function">
    <text evidence="2 13 14">Catalyzes the synthesis of activated sulfate.</text>
</comment>
<evidence type="ECO:0000256" key="6">
    <source>
        <dbReference type="ARBA" id="ARBA00022679"/>
    </source>
</evidence>
<evidence type="ECO:0000256" key="13">
    <source>
        <dbReference type="HAMAP-Rule" id="MF_00065"/>
    </source>
</evidence>
<dbReference type="GO" id="GO:0004020">
    <property type="term" value="F:adenylylsulfate kinase activity"/>
    <property type="evidence" value="ECO:0007669"/>
    <property type="project" value="UniProtKB-EC"/>
</dbReference>
<evidence type="ECO:0000256" key="8">
    <source>
        <dbReference type="ARBA" id="ARBA00022777"/>
    </source>
</evidence>
<dbReference type="InterPro" id="IPR027417">
    <property type="entry name" value="P-loop_NTPase"/>
</dbReference>
<gene>
    <name evidence="13 16" type="primary">cysC</name>
    <name evidence="16" type="ORF">KEM09_02955</name>
</gene>
<dbReference type="CDD" id="cd02027">
    <property type="entry name" value="APSK"/>
    <property type="match status" value="1"/>
</dbReference>
<evidence type="ECO:0000256" key="12">
    <source>
        <dbReference type="ARBA" id="ARBA00031464"/>
    </source>
</evidence>
<comment type="pathway">
    <text evidence="3 13 14">Sulfur metabolism; hydrogen sulfide biosynthesis; sulfite from sulfate: step 2/3.</text>
</comment>
<dbReference type="HAMAP" id="MF_00065">
    <property type="entry name" value="Adenylyl_sulf_kinase"/>
    <property type="match status" value="1"/>
</dbReference>
<evidence type="ECO:0000256" key="5">
    <source>
        <dbReference type="ARBA" id="ARBA00012121"/>
    </source>
</evidence>
<comment type="catalytic activity">
    <reaction evidence="1 13 14">
        <text>adenosine 5'-phosphosulfate + ATP = 3'-phosphoadenylyl sulfate + ADP + H(+)</text>
        <dbReference type="Rhea" id="RHEA:24152"/>
        <dbReference type="ChEBI" id="CHEBI:15378"/>
        <dbReference type="ChEBI" id="CHEBI:30616"/>
        <dbReference type="ChEBI" id="CHEBI:58243"/>
        <dbReference type="ChEBI" id="CHEBI:58339"/>
        <dbReference type="ChEBI" id="CHEBI:456216"/>
        <dbReference type="EC" id="2.7.1.25"/>
    </reaction>
</comment>
<evidence type="ECO:0000313" key="16">
    <source>
        <dbReference type="EMBL" id="MBS2210339.1"/>
    </source>
</evidence>
<comment type="similarity">
    <text evidence="4 13 14">Belongs to the APS kinase family.</text>
</comment>